<keyword evidence="2" id="KW-1185">Reference proteome</keyword>
<accession>A0AAN8WRA9</accession>
<evidence type="ECO:0000313" key="1">
    <source>
        <dbReference type="EMBL" id="KAK7068816.1"/>
    </source>
</evidence>
<protein>
    <submittedName>
        <fullName evidence="1">Uncharacterized protein</fullName>
    </submittedName>
</protein>
<reference evidence="1 2" key="1">
    <citation type="submission" date="2023-11" db="EMBL/GenBank/DDBJ databases">
        <title>Halocaridina rubra genome assembly.</title>
        <authorList>
            <person name="Smith C."/>
        </authorList>
    </citation>
    <scope>NUCLEOTIDE SEQUENCE [LARGE SCALE GENOMIC DNA]</scope>
    <source>
        <strain evidence="1">EP-1</strain>
        <tissue evidence="1">Whole</tissue>
    </source>
</reference>
<comment type="caution">
    <text evidence="1">The sequence shown here is derived from an EMBL/GenBank/DDBJ whole genome shotgun (WGS) entry which is preliminary data.</text>
</comment>
<dbReference type="EMBL" id="JAXCGZ010017113">
    <property type="protein sequence ID" value="KAK7068816.1"/>
    <property type="molecule type" value="Genomic_DNA"/>
</dbReference>
<evidence type="ECO:0000313" key="2">
    <source>
        <dbReference type="Proteomes" id="UP001381693"/>
    </source>
</evidence>
<dbReference type="AlphaFoldDB" id="A0AAN8WRA9"/>
<feature type="non-terminal residue" evidence="1">
    <location>
        <position position="1"/>
    </location>
</feature>
<gene>
    <name evidence="1" type="ORF">SK128_009264</name>
</gene>
<organism evidence="1 2">
    <name type="scientific">Halocaridina rubra</name>
    <name type="common">Hawaiian red shrimp</name>
    <dbReference type="NCBI Taxonomy" id="373956"/>
    <lineage>
        <taxon>Eukaryota</taxon>
        <taxon>Metazoa</taxon>
        <taxon>Ecdysozoa</taxon>
        <taxon>Arthropoda</taxon>
        <taxon>Crustacea</taxon>
        <taxon>Multicrustacea</taxon>
        <taxon>Malacostraca</taxon>
        <taxon>Eumalacostraca</taxon>
        <taxon>Eucarida</taxon>
        <taxon>Decapoda</taxon>
        <taxon>Pleocyemata</taxon>
        <taxon>Caridea</taxon>
        <taxon>Atyoidea</taxon>
        <taxon>Atyidae</taxon>
        <taxon>Halocaridina</taxon>
    </lineage>
</organism>
<sequence length="245" mass="28480">IKRLYPGWKVWLYTDPRGRSEALCPLLQKYSIFRVCDVNNLPKPLYNISKVLPTMWRISPLGDPTVDALLVRDTDMLFTEREQAAVQDWLDSLTTFHVMRDHPAHHAYILAGMWGARWDVEEKPNSSDTIENGNLIRFKNSAPSAQDMRRLRNSMLKMAYLNDEKSLDQVILRRVLWPEMVGFVVAHDSYLCDVFKSGSKPWPTKRINGTFVGNRWFRGEVMKSEFSSKCPTACRPPDHPDWQYC</sequence>
<name>A0AAN8WRA9_HALRR</name>
<proteinExistence type="predicted"/>
<dbReference type="Proteomes" id="UP001381693">
    <property type="component" value="Unassembled WGS sequence"/>
</dbReference>